<dbReference type="GO" id="GO:0005524">
    <property type="term" value="F:ATP binding"/>
    <property type="evidence" value="ECO:0007669"/>
    <property type="project" value="UniProtKB-KW"/>
</dbReference>
<dbReference type="InterPro" id="IPR008271">
    <property type="entry name" value="Ser/Thr_kinase_AS"/>
</dbReference>
<dbReference type="PANTHER" id="PTHR43671:SF13">
    <property type="entry name" value="SERINE_THREONINE-PROTEIN KINASE NEK2"/>
    <property type="match status" value="1"/>
</dbReference>
<dbReference type="SUPFAM" id="SSF56112">
    <property type="entry name" value="Protein kinase-like (PK-like)"/>
    <property type="match status" value="1"/>
</dbReference>
<keyword evidence="8" id="KW-1185">Reference proteome</keyword>
<dbReference type="InterPro" id="IPR050660">
    <property type="entry name" value="NEK_Ser/Thr_kinase"/>
</dbReference>
<name>A0A0D2HRS6_CLAB1</name>
<dbReference type="EMBL" id="KN846983">
    <property type="protein sequence ID" value="KIW96193.1"/>
    <property type="molecule type" value="Genomic_DNA"/>
</dbReference>
<dbReference type="PROSITE" id="PS50011">
    <property type="entry name" value="PROTEIN_KINASE_DOM"/>
    <property type="match status" value="1"/>
</dbReference>
<dbReference type="EC" id="2.7.11.1" evidence="1"/>
<dbReference type="PANTHER" id="PTHR43671">
    <property type="entry name" value="SERINE/THREONINE-PROTEIN KINASE NEK"/>
    <property type="match status" value="1"/>
</dbReference>
<accession>A0A0D2HRS6</accession>
<keyword evidence="3" id="KW-0547">Nucleotide-binding</keyword>
<dbReference type="InterPro" id="IPR000719">
    <property type="entry name" value="Prot_kinase_dom"/>
</dbReference>
<dbReference type="AlphaFoldDB" id="A0A0D2HRS6"/>
<dbReference type="Pfam" id="PF00069">
    <property type="entry name" value="Pkinase"/>
    <property type="match status" value="1"/>
</dbReference>
<sequence>MRVRDLPGANLRVAKTYNSPYERAKWTDNREKTVRRVRRWREDIRWYDGRIEAFALSRAYFELDREDDYMWECTDILGKGAFGMVGKWTKFDNHGRAVDVIAIKQSNLDSREVDEDGYPTVPTEAALVKALMKQGCRNVASLREVRFFDCDRPKWRLYLEYYRYGTLHDLIKTYRARNERDDRDERIPEAFVWQAFNDLAQACYHMKVLRLDSIGARSPRGDHFVLHLDLKGENVLLGDAPGSSKYMPYPTLKVADWGMAEYTSLDDDRNSKKWKNYGTIVWMPPNVDKWKTHNSGMQEQRDSGRYGESWDRPILGNRNAPFSMKHVVWQIGANIYGLMTMDMHNQHIDEMVRKAEGLEHTMRKNGYSALMGYRSHHYSSELTRLVEDCLRVDPSRRPNPYELVRRTQDGLARYTQRYQQTGEYSKLRV</sequence>
<evidence type="ECO:0000259" key="6">
    <source>
        <dbReference type="PROSITE" id="PS50011"/>
    </source>
</evidence>
<evidence type="ECO:0000256" key="1">
    <source>
        <dbReference type="ARBA" id="ARBA00012513"/>
    </source>
</evidence>
<feature type="domain" description="Protein kinase" evidence="6">
    <location>
        <begin position="71"/>
        <end position="411"/>
    </location>
</feature>
<dbReference type="Gene3D" id="1.10.510.10">
    <property type="entry name" value="Transferase(Phosphotransferase) domain 1"/>
    <property type="match status" value="1"/>
</dbReference>
<dbReference type="GO" id="GO:0004674">
    <property type="term" value="F:protein serine/threonine kinase activity"/>
    <property type="evidence" value="ECO:0007669"/>
    <property type="project" value="UniProtKB-EC"/>
</dbReference>
<evidence type="ECO:0000313" key="7">
    <source>
        <dbReference type="EMBL" id="KIW96193.1"/>
    </source>
</evidence>
<keyword evidence="5" id="KW-0067">ATP-binding</keyword>
<protein>
    <recommendedName>
        <fullName evidence="1">non-specific serine/threonine protein kinase</fullName>
        <ecNumber evidence="1">2.7.11.1</ecNumber>
    </recommendedName>
</protein>
<dbReference type="PROSITE" id="PS00108">
    <property type="entry name" value="PROTEIN_KINASE_ST"/>
    <property type="match status" value="1"/>
</dbReference>
<organism evidence="7 8">
    <name type="scientific">Cladophialophora bantiana (strain ATCC 10958 / CBS 173.52 / CDC B-1940 / NIH 8579)</name>
    <name type="common">Xylohypha bantiana</name>
    <dbReference type="NCBI Taxonomy" id="1442370"/>
    <lineage>
        <taxon>Eukaryota</taxon>
        <taxon>Fungi</taxon>
        <taxon>Dikarya</taxon>
        <taxon>Ascomycota</taxon>
        <taxon>Pezizomycotina</taxon>
        <taxon>Eurotiomycetes</taxon>
        <taxon>Chaetothyriomycetidae</taxon>
        <taxon>Chaetothyriales</taxon>
        <taxon>Herpotrichiellaceae</taxon>
        <taxon>Cladophialophora</taxon>
    </lineage>
</organism>
<dbReference type="OrthoDB" id="310217at2759"/>
<keyword evidence="2" id="KW-0808">Transferase</keyword>
<keyword evidence="4" id="KW-0418">Kinase</keyword>
<dbReference type="HOGENOM" id="CLU_660629_0_0_1"/>
<dbReference type="GeneID" id="27696189"/>
<evidence type="ECO:0000256" key="3">
    <source>
        <dbReference type="ARBA" id="ARBA00022741"/>
    </source>
</evidence>
<dbReference type="VEuPathDB" id="FungiDB:Z519_03261"/>
<dbReference type="Proteomes" id="UP000053789">
    <property type="component" value="Unassembled WGS sequence"/>
</dbReference>
<gene>
    <name evidence="7" type="ORF">Z519_03261</name>
</gene>
<evidence type="ECO:0000313" key="8">
    <source>
        <dbReference type="Proteomes" id="UP000053789"/>
    </source>
</evidence>
<dbReference type="SMART" id="SM00220">
    <property type="entry name" value="S_TKc"/>
    <property type="match status" value="1"/>
</dbReference>
<proteinExistence type="predicted"/>
<evidence type="ECO:0000256" key="5">
    <source>
        <dbReference type="ARBA" id="ARBA00022840"/>
    </source>
</evidence>
<dbReference type="InterPro" id="IPR011009">
    <property type="entry name" value="Kinase-like_dom_sf"/>
</dbReference>
<evidence type="ECO:0000256" key="2">
    <source>
        <dbReference type="ARBA" id="ARBA00022679"/>
    </source>
</evidence>
<evidence type="ECO:0000256" key="4">
    <source>
        <dbReference type="ARBA" id="ARBA00022777"/>
    </source>
</evidence>
<reference evidence="7" key="1">
    <citation type="submission" date="2015-01" db="EMBL/GenBank/DDBJ databases">
        <title>The Genome Sequence of Cladophialophora bantiana CBS 173.52.</title>
        <authorList>
            <consortium name="The Broad Institute Genomics Platform"/>
            <person name="Cuomo C."/>
            <person name="de Hoog S."/>
            <person name="Gorbushina A."/>
            <person name="Stielow B."/>
            <person name="Teixiera M."/>
            <person name="Abouelleil A."/>
            <person name="Chapman S.B."/>
            <person name="Priest M."/>
            <person name="Young S.K."/>
            <person name="Wortman J."/>
            <person name="Nusbaum C."/>
            <person name="Birren B."/>
        </authorList>
    </citation>
    <scope>NUCLEOTIDE SEQUENCE [LARGE SCALE GENOMIC DNA]</scope>
    <source>
        <strain evidence="7">CBS 173.52</strain>
    </source>
</reference>
<dbReference type="RefSeq" id="XP_016622862.1">
    <property type="nucleotide sequence ID" value="XM_016761012.1"/>
</dbReference>